<proteinExistence type="predicted"/>
<comment type="pathway">
    <text evidence="1">Protein modification; protein ubiquitination.</text>
</comment>
<evidence type="ECO:0000256" key="5">
    <source>
        <dbReference type="ARBA" id="ARBA00022771"/>
    </source>
</evidence>
<dbReference type="PROSITE" id="PS00028">
    <property type="entry name" value="ZINC_FINGER_C2H2_1"/>
    <property type="match status" value="1"/>
</dbReference>
<dbReference type="KEGG" id="lgi:LOTGIDRAFT_153084"/>
<dbReference type="AlphaFoldDB" id="V4C8C6"/>
<dbReference type="InterPro" id="IPR051628">
    <property type="entry name" value="LUBAC_E3_Ligases"/>
</dbReference>
<dbReference type="InterPro" id="IPR007502">
    <property type="entry name" value="Helicase-assoc_dom"/>
</dbReference>
<reference evidence="11 12" key="1">
    <citation type="journal article" date="2013" name="Nature">
        <title>Insights into bilaterian evolution from three spiralian genomes.</title>
        <authorList>
            <person name="Simakov O."/>
            <person name="Marletaz F."/>
            <person name="Cho S.J."/>
            <person name="Edsinger-Gonzales E."/>
            <person name="Havlak P."/>
            <person name="Hellsten U."/>
            <person name="Kuo D.H."/>
            <person name="Larsson T."/>
            <person name="Lv J."/>
            <person name="Arendt D."/>
            <person name="Savage R."/>
            <person name="Osoegawa K."/>
            <person name="de Jong P."/>
            <person name="Grimwood J."/>
            <person name="Chapman J.A."/>
            <person name="Shapiro H."/>
            <person name="Aerts A."/>
            <person name="Otillar R.P."/>
            <person name="Terry A.Y."/>
            <person name="Boore J.L."/>
            <person name="Grigoriev I.V."/>
            <person name="Lindberg D.R."/>
            <person name="Seaver E.C."/>
            <person name="Weisblat D.A."/>
            <person name="Putnam N.H."/>
            <person name="Rokhsar D.S."/>
        </authorList>
    </citation>
    <scope>NUCLEOTIDE SEQUENCE [LARGE SCALE GENOMIC DNA]</scope>
</reference>
<protein>
    <submittedName>
        <fullName evidence="11">Uncharacterized protein</fullName>
    </submittedName>
</protein>
<evidence type="ECO:0000313" key="12">
    <source>
        <dbReference type="Proteomes" id="UP000030746"/>
    </source>
</evidence>
<dbReference type="GO" id="GO:0008270">
    <property type="term" value="F:zinc ion binding"/>
    <property type="evidence" value="ECO:0007669"/>
    <property type="project" value="UniProtKB-KW"/>
</dbReference>
<dbReference type="Pfam" id="PF24471">
    <property type="entry name" value="KH_DEAH11"/>
    <property type="match status" value="1"/>
</dbReference>
<dbReference type="InterPro" id="IPR012677">
    <property type="entry name" value="Nucleotide-bd_a/b_plait_sf"/>
</dbReference>
<evidence type="ECO:0000256" key="8">
    <source>
        <dbReference type="PROSITE-ProRule" id="PRU00175"/>
    </source>
</evidence>
<dbReference type="InterPro" id="IPR056245">
    <property type="entry name" value="KH_DEAH11/12"/>
</dbReference>
<dbReference type="Pfam" id="PF01485">
    <property type="entry name" value="IBR"/>
    <property type="match status" value="1"/>
</dbReference>
<dbReference type="GO" id="GO:0004842">
    <property type="term" value="F:ubiquitin-protein transferase activity"/>
    <property type="evidence" value="ECO:0007669"/>
    <property type="project" value="TreeGrafter"/>
</dbReference>
<dbReference type="CDD" id="cd20335">
    <property type="entry name" value="BRcat_RBR"/>
    <property type="match status" value="1"/>
</dbReference>
<dbReference type="SMART" id="SM00847">
    <property type="entry name" value="HA2"/>
    <property type="match status" value="1"/>
</dbReference>
<dbReference type="InterPro" id="IPR002867">
    <property type="entry name" value="IBR_dom"/>
</dbReference>
<gene>
    <name evidence="11" type="ORF">LOTGIDRAFT_153084</name>
</gene>
<keyword evidence="7" id="KW-0862">Zinc</keyword>
<dbReference type="SMART" id="SM00647">
    <property type="entry name" value="IBR"/>
    <property type="match status" value="2"/>
</dbReference>
<keyword evidence="2" id="KW-0808">Transferase</keyword>
<evidence type="ECO:0000256" key="6">
    <source>
        <dbReference type="ARBA" id="ARBA00022786"/>
    </source>
</evidence>
<dbReference type="PROSITE" id="PS50089">
    <property type="entry name" value="ZF_RING_2"/>
    <property type="match status" value="1"/>
</dbReference>
<keyword evidence="12" id="KW-1185">Reference proteome</keyword>
<keyword evidence="5 8" id="KW-0863">Zinc-finger</keyword>
<evidence type="ECO:0000256" key="2">
    <source>
        <dbReference type="ARBA" id="ARBA00022679"/>
    </source>
</evidence>
<organism evidence="11 12">
    <name type="scientific">Lottia gigantea</name>
    <name type="common">Giant owl limpet</name>
    <dbReference type="NCBI Taxonomy" id="225164"/>
    <lineage>
        <taxon>Eukaryota</taxon>
        <taxon>Metazoa</taxon>
        <taxon>Spiralia</taxon>
        <taxon>Lophotrochozoa</taxon>
        <taxon>Mollusca</taxon>
        <taxon>Gastropoda</taxon>
        <taxon>Patellogastropoda</taxon>
        <taxon>Lottioidea</taxon>
        <taxon>Lottiidae</taxon>
        <taxon>Lottia</taxon>
    </lineage>
</organism>
<dbReference type="PANTHER" id="PTHR22770">
    <property type="entry name" value="UBIQUITIN CONJUGATING ENZYME 7 INTERACTING PROTEIN-RELATED"/>
    <property type="match status" value="1"/>
</dbReference>
<dbReference type="Pfam" id="PF07717">
    <property type="entry name" value="OB_NTP_bind"/>
    <property type="match status" value="1"/>
</dbReference>
<dbReference type="GO" id="GO:0000151">
    <property type="term" value="C:ubiquitin ligase complex"/>
    <property type="evidence" value="ECO:0007669"/>
    <property type="project" value="TreeGrafter"/>
</dbReference>
<dbReference type="OMA" id="IICYPSY"/>
<dbReference type="Gene3D" id="3.30.70.330">
    <property type="match status" value="1"/>
</dbReference>
<dbReference type="Proteomes" id="UP000030746">
    <property type="component" value="Unassembled WGS sequence"/>
</dbReference>
<dbReference type="PROSITE" id="PS00518">
    <property type="entry name" value="ZF_RING_1"/>
    <property type="match status" value="1"/>
</dbReference>
<dbReference type="Gene3D" id="1.20.120.1750">
    <property type="match status" value="1"/>
</dbReference>
<dbReference type="Gene3D" id="1.20.120.1080">
    <property type="match status" value="1"/>
</dbReference>
<evidence type="ECO:0000256" key="3">
    <source>
        <dbReference type="ARBA" id="ARBA00022723"/>
    </source>
</evidence>
<dbReference type="InterPro" id="IPR011709">
    <property type="entry name" value="DEAD-box_helicase_OB_fold"/>
</dbReference>
<dbReference type="PROSITE" id="PS51873">
    <property type="entry name" value="TRIAD"/>
    <property type="match status" value="1"/>
</dbReference>
<name>V4C8C6_LOTGI</name>
<dbReference type="OrthoDB" id="10009520at2759"/>
<dbReference type="SUPFAM" id="SSF54928">
    <property type="entry name" value="RNA-binding domain, RBD"/>
    <property type="match status" value="1"/>
</dbReference>
<dbReference type="SUPFAM" id="SSF57850">
    <property type="entry name" value="RING/U-box"/>
    <property type="match status" value="3"/>
</dbReference>
<dbReference type="EMBL" id="KB201304">
    <property type="protein sequence ID" value="ESO97974.1"/>
    <property type="molecule type" value="Genomic_DNA"/>
</dbReference>
<dbReference type="InterPro" id="IPR044066">
    <property type="entry name" value="TRIAD_supradom"/>
</dbReference>
<evidence type="ECO:0000313" key="11">
    <source>
        <dbReference type="EMBL" id="ESO97974.1"/>
    </source>
</evidence>
<dbReference type="GO" id="GO:0043130">
    <property type="term" value="F:ubiquitin binding"/>
    <property type="evidence" value="ECO:0007669"/>
    <property type="project" value="TreeGrafter"/>
</dbReference>
<keyword evidence="4" id="KW-0677">Repeat</keyword>
<dbReference type="GO" id="GO:0043161">
    <property type="term" value="P:proteasome-mediated ubiquitin-dependent protein catabolic process"/>
    <property type="evidence" value="ECO:0007669"/>
    <property type="project" value="TreeGrafter"/>
</dbReference>
<dbReference type="HOGENOM" id="CLU_001832_9_1_1"/>
<feature type="domain" description="RING-type" evidence="10">
    <location>
        <begin position="986"/>
        <end position="1200"/>
    </location>
</feature>
<feature type="domain" description="RING-type" evidence="9">
    <location>
        <begin position="990"/>
        <end position="1039"/>
    </location>
</feature>
<dbReference type="STRING" id="225164.V4C8C6"/>
<evidence type="ECO:0000259" key="10">
    <source>
        <dbReference type="PROSITE" id="PS51873"/>
    </source>
</evidence>
<dbReference type="InterPro" id="IPR017907">
    <property type="entry name" value="Znf_RING_CS"/>
</dbReference>
<dbReference type="CDD" id="cd22585">
    <property type="entry name" value="Rcat_RBR_DEAH12-like"/>
    <property type="match status" value="1"/>
</dbReference>
<evidence type="ECO:0000259" key="9">
    <source>
        <dbReference type="PROSITE" id="PS50089"/>
    </source>
</evidence>
<dbReference type="InterPro" id="IPR013087">
    <property type="entry name" value="Znf_C2H2_type"/>
</dbReference>
<dbReference type="InterPro" id="IPR035979">
    <property type="entry name" value="RBD_domain_sf"/>
</dbReference>
<dbReference type="Pfam" id="PF22191">
    <property type="entry name" value="IBR_1"/>
    <property type="match status" value="1"/>
</dbReference>
<dbReference type="GeneID" id="20235859"/>
<evidence type="ECO:0000256" key="1">
    <source>
        <dbReference type="ARBA" id="ARBA00004906"/>
    </source>
</evidence>
<dbReference type="InterPro" id="IPR001841">
    <property type="entry name" value="Znf_RING"/>
</dbReference>
<evidence type="ECO:0000256" key="7">
    <source>
        <dbReference type="ARBA" id="ARBA00022833"/>
    </source>
</evidence>
<dbReference type="GO" id="GO:0003676">
    <property type="term" value="F:nucleic acid binding"/>
    <property type="evidence" value="ECO:0007669"/>
    <property type="project" value="InterPro"/>
</dbReference>
<dbReference type="GO" id="GO:0097039">
    <property type="term" value="P:protein linear polyubiquitination"/>
    <property type="evidence" value="ECO:0007669"/>
    <property type="project" value="TreeGrafter"/>
</dbReference>
<dbReference type="CDD" id="cd00590">
    <property type="entry name" value="RRM_SF"/>
    <property type="match status" value="1"/>
</dbReference>
<keyword evidence="6" id="KW-0833">Ubl conjugation pathway</keyword>
<dbReference type="RefSeq" id="XP_009051811.1">
    <property type="nucleotide sequence ID" value="XM_009053563.1"/>
</dbReference>
<keyword evidence="3" id="KW-0479">Metal-binding</keyword>
<evidence type="ECO:0000256" key="4">
    <source>
        <dbReference type="ARBA" id="ARBA00022737"/>
    </source>
</evidence>
<sequence>MSVSLVTLLDTILGPHSERTILSIEDEPILDLESTTLNFSDIQKAEQAFKQLRELNCQNLLCTWNPVDRRIESLKKYFNDFELHSSDILKTHHEKIYNIPKQLETCTFDEKEALKMREEELVRQLKEFTSFSKTVRKSLRRSILLEDDQSPTDAAIRTAIETLEELGSIKDDRITDVGKWLVKIPLEPRFGCMIKKGYQMGFAYDTIVFTALCSSSGSIFYRGSNEQQKKRSDLKKLTFCDSKGDAFTYLKIYKEWQQVPENKKNKWCFDNALNSKSLRRARELVNEICSIFKHNWSIDVEKSFSSEVELEEALHKIILFAFYANIAHSLGHIRIGYYIPNLRQRVFIHPSSVLNALNDSSQWVVFINILKTSRDYITVVTPVEESWIRWVTLLKTKQFDIDEAKRKSVCSVRNQFFGSTTYSFFVGPAYTNLRAYEDLLYESVQVPVVIEADRKIGEVKFICGFNAALPGDLVDDWIAEARSHVIQRTAEYKVGSSNQGGGVRIVLGLGGEGQFILMPDEFRTVHIKSWDKETSKETVVDKFKRFGQIVDCWEDKRSYYNWGRVMFSTPEAAAEAVRITQDDPKGSAAPEFKIKKHASFQYQATIEWLRRKPTGIVFVEMDYSEAMSLQSLREVQILGQSCGISLDKKKPGSLRLHGVPTIITEHDIHNCFPHYSINKINILREKTYTNSNELPNFQQQIRDQFQEFDEDMKFVVDVMKPHDNNINFKAFIKFDDVSQGTMACDALQERLTINGQKAKVVPTLTTSLSASEHVYQLLENKIQDFLAESKENGTEFNVNIKQSKTERRVLYISALNSNDLVQIRIGLSAVMRGQVIECWRNENNRYLFMKSGRKFIHNLEKRTNTIFQLDNRQLTLRVFGIENNIRMAQNAIDQYVRNMVEVGRSREIKLDGESKPKGLIKTLVTRYGLELEDFVQESGLQSASLNHRNKSLKICGDSATMEKAAGFIESLAAELRSKTTKSEREEFPECCACLCPVESMDHMYRLDACGHVYCLECIKQQINVAVYRKELPVLCADCQDPLVWSDFDFCFKRLQINPLDLVNTAVFVYMTKNKDGYQHCPTPDCPVVYRITEKGDIFICNECEMRICTSCHVEYHDGLTCAMLKSSLAESELEKYLTKNASNVKKCPKCSTPIEKIEGCNHMICNACKIHFCWLCCEAFTTEQSTYDHLTAQHGGIFDYPDVL</sequence>
<dbReference type="PANTHER" id="PTHR22770:SF13">
    <property type="entry name" value="RING-TYPE DOMAIN-CONTAINING PROTEIN"/>
    <property type="match status" value="1"/>
</dbReference>
<dbReference type="CTD" id="20235859"/>
<accession>V4C8C6</accession>